<evidence type="ECO:0000313" key="1">
    <source>
        <dbReference type="EMBL" id="PKY72189.1"/>
    </source>
</evidence>
<comment type="caution">
    <text evidence="1">The sequence shown here is derived from an EMBL/GenBank/DDBJ whole genome shotgun (WGS) entry which is preliminary data.</text>
</comment>
<gene>
    <name evidence="1" type="ORF">CYJ19_08305</name>
</gene>
<dbReference type="EMBL" id="PKKO01000004">
    <property type="protein sequence ID" value="PKY72189.1"/>
    <property type="molecule type" value="Genomic_DNA"/>
</dbReference>
<evidence type="ECO:0000313" key="2">
    <source>
        <dbReference type="Proteomes" id="UP000235122"/>
    </source>
</evidence>
<dbReference type="Proteomes" id="UP000235122">
    <property type="component" value="Unassembled WGS sequence"/>
</dbReference>
<reference evidence="1 2" key="1">
    <citation type="submission" date="2017-12" db="EMBL/GenBank/DDBJ databases">
        <title>Phylogenetic diversity of female urinary microbiome.</title>
        <authorList>
            <person name="Thomas-White K."/>
            <person name="Wolfe A.J."/>
        </authorList>
    </citation>
    <scope>NUCLEOTIDE SEQUENCE [LARGE SCALE GENOMIC DNA]</scope>
    <source>
        <strain evidence="1 2">UMB0402</strain>
    </source>
</reference>
<organism evidence="1 2">
    <name type="scientific">Winkia neuii</name>
    <dbReference type="NCBI Taxonomy" id="33007"/>
    <lineage>
        <taxon>Bacteria</taxon>
        <taxon>Bacillati</taxon>
        <taxon>Actinomycetota</taxon>
        <taxon>Actinomycetes</taxon>
        <taxon>Actinomycetales</taxon>
        <taxon>Actinomycetaceae</taxon>
        <taxon>Winkia</taxon>
    </lineage>
</organism>
<dbReference type="InterPro" id="IPR019639">
    <property type="entry name" value="DUF2505"/>
</dbReference>
<dbReference type="GeneID" id="35867377"/>
<dbReference type="RefSeq" id="WP_024331183.1">
    <property type="nucleotide sequence ID" value="NZ_JASOXK010000003.1"/>
</dbReference>
<dbReference type="STRING" id="33007.HMPREF3198_00626"/>
<name>A0A2I1IM29_9ACTO</name>
<proteinExistence type="predicted"/>
<protein>
    <submittedName>
        <fullName evidence="1">DUF2505 domain-containing protein</fullName>
    </submittedName>
</protein>
<accession>A0A2I1IM29</accession>
<dbReference type="Pfam" id="PF10698">
    <property type="entry name" value="DUF2505"/>
    <property type="match status" value="1"/>
</dbReference>
<sequence length="162" mass="17549">MKFELEIRYPASFQKTQEMFQDEDFYTTRAETIGVGLENIDLICRAGRIQASSTAGVSSGEAPAKVRRFIPETMQVSIVEAWGPAAAGSRPGSLSVSVSGVPVMVSATSNLIDEGECTIRKIAGEIRVKIPFVGKMIEEKVAGQLGRASKFEESAAERYLGR</sequence>
<dbReference type="AlphaFoldDB" id="A0A2I1IM29"/>
<keyword evidence="2" id="KW-1185">Reference proteome</keyword>